<dbReference type="AlphaFoldDB" id="A0A0K2VK32"/>
<sequence>ALNFPNTSVLVDLTLVWDDLTNVFKYISLEPSSKWSTILVHFISLGVCTNPSPGMRHLERIKSFNFLFKSSISNSPFKSFL</sequence>
<dbReference type="EMBL" id="HACA01033196">
    <property type="protein sequence ID" value="CDW50557.1"/>
    <property type="molecule type" value="Transcribed_RNA"/>
</dbReference>
<protein>
    <submittedName>
        <fullName evidence="1">Uncharacterized protein</fullName>
    </submittedName>
</protein>
<feature type="non-terminal residue" evidence="1">
    <location>
        <position position="1"/>
    </location>
</feature>
<organism evidence="1">
    <name type="scientific">Lepeophtheirus salmonis</name>
    <name type="common">Salmon louse</name>
    <name type="synonym">Caligus salmonis</name>
    <dbReference type="NCBI Taxonomy" id="72036"/>
    <lineage>
        <taxon>Eukaryota</taxon>
        <taxon>Metazoa</taxon>
        <taxon>Ecdysozoa</taxon>
        <taxon>Arthropoda</taxon>
        <taxon>Crustacea</taxon>
        <taxon>Multicrustacea</taxon>
        <taxon>Hexanauplia</taxon>
        <taxon>Copepoda</taxon>
        <taxon>Siphonostomatoida</taxon>
        <taxon>Caligidae</taxon>
        <taxon>Lepeophtheirus</taxon>
    </lineage>
</organism>
<evidence type="ECO:0000313" key="1">
    <source>
        <dbReference type="EMBL" id="CDW50557.1"/>
    </source>
</evidence>
<accession>A0A0K2VK32</accession>
<reference evidence="1" key="1">
    <citation type="submission" date="2014-05" db="EMBL/GenBank/DDBJ databases">
        <authorList>
            <person name="Chronopoulou M."/>
        </authorList>
    </citation>
    <scope>NUCLEOTIDE SEQUENCE</scope>
    <source>
        <tissue evidence="1">Whole organism</tissue>
    </source>
</reference>
<name>A0A0K2VK32_LEPSM</name>
<proteinExistence type="predicted"/>